<sequence>MDRLFEELEVECGTSVQCILERASALLRLDIEVEVLNEEEWNAVARFVLLDGDRARIPVRRADPQWFRLHVVIHELAHLLCGHARCESLPMTFDQLRKPAQACVLAGVGGGAGSAAFADSPQEADQQADQEAEAEALAHRLGSFVVVPQFASAEAG</sequence>
<name>A0A4Y4B0Q5_MICMQ</name>
<dbReference type="Proteomes" id="UP000317410">
    <property type="component" value="Unassembled WGS sequence"/>
</dbReference>
<gene>
    <name evidence="1" type="ORF">MLI01_02160</name>
</gene>
<evidence type="ECO:0008006" key="3">
    <source>
        <dbReference type="Google" id="ProtNLM"/>
    </source>
</evidence>
<dbReference type="RefSeq" id="WP_141385656.1">
    <property type="nucleotide sequence ID" value="NZ_BJNQ01000001.1"/>
</dbReference>
<accession>A0A4Y4B0Q5</accession>
<organism evidence="1 2">
    <name type="scientific">Microbacterium maritypicum</name>
    <name type="common">Microbacterium liquefaciens</name>
    <dbReference type="NCBI Taxonomy" id="33918"/>
    <lineage>
        <taxon>Bacteria</taxon>
        <taxon>Bacillati</taxon>
        <taxon>Actinomycetota</taxon>
        <taxon>Actinomycetes</taxon>
        <taxon>Micrococcales</taxon>
        <taxon>Microbacteriaceae</taxon>
        <taxon>Microbacterium</taxon>
    </lineage>
</organism>
<reference evidence="1 2" key="1">
    <citation type="submission" date="2019-06" db="EMBL/GenBank/DDBJ databases">
        <title>Whole genome shotgun sequence of Microbacterium liquefaciens NBRC 15037.</title>
        <authorList>
            <person name="Hosoyama A."/>
            <person name="Uohara A."/>
            <person name="Ohji S."/>
            <person name="Ichikawa N."/>
        </authorList>
    </citation>
    <scope>NUCLEOTIDE SEQUENCE [LARGE SCALE GENOMIC DNA]</scope>
    <source>
        <strain evidence="1 2">NBRC 15037</strain>
    </source>
</reference>
<protein>
    <recommendedName>
        <fullName evidence="3">IrrE N-terminal-like domain-containing protein</fullName>
    </recommendedName>
</protein>
<comment type="caution">
    <text evidence="1">The sequence shown here is derived from an EMBL/GenBank/DDBJ whole genome shotgun (WGS) entry which is preliminary data.</text>
</comment>
<proteinExistence type="predicted"/>
<dbReference type="AlphaFoldDB" id="A0A4Y4B0Q5"/>
<dbReference type="EMBL" id="BJNQ01000001">
    <property type="protein sequence ID" value="GEC74071.1"/>
    <property type="molecule type" value="Genomic_DNA"/>
</dbReference>
<evidence type="ECO:0000313" key="1">
    <source>
        <dbReference type="EMBL" id="GEC74071.1"/>
    </source>
</evidence>
<evidence type="ECO:0000313" key="2">
    <source>
        <dbReference type="Proteomes" id="UP000317410"/>
    </source>
</evidence>